<protein>
    <recommendedName>
        <fullName evidence="1">Beta-ketoacyl-[acyl-carrier-protein] synthase III N-terminal domain-containing protein</fullName>
    </recommendedName>
</protein>
<dbReference type="Proteomes" id="UP001595767">
    <property type="component" value="Unassembled WGS sequence"/>
</dbReference>
<keyword evidence="3" id="KW-1185">Reference proteome</keyword>
<dbReference type="Pfam" id="PF08545">
    <property type="entry name" value="ACP_syn_III"/>
    <property type="match status" value="1"/>
</dbReference>
<feature type="domain" description="Beta-ketoacyl-[acyl-carrier-protein] synthase III N-terminal" evidence="1">
    <location>
        <begin position="110"/>
        <end position="172"/>
    </location>
</feature>
<sequence>MSTAYLHSISWAHGEEQSLLDELDADPALRARTGAEGIDHYFRADCAPWQLAHEAAAKTLRRADLDIADVDFILYSTESTDTRADISKEPNRFADALGARTTPLITVTGNVCANFGAALVTARNAVRLGEHRIVLIVTTDIWDDRPRLVDAGTCLMSDAAAAAIVSAAPAPSATSWAIGKITPAVDHSMHDVDPAVDTMDMVRGTVAGIQRAYRGFFADIAPTAFPHLVCGNLGDTVVQMFARLGGFDPARILRQTAAHGHCLAADVLVNLDTYASTMAAGDRVMAISSGHNYWTCIDLTTVTGVPA</sequence>
<dbReference type="PANTHER" id="PTHR34069:SF2">
    <property type="entry name" value="BETA-KETOACYL-[ACYL-CARRIER-PROTEIN] SYNTHASE III"/>
    <property type="match status" value="1"/>
</dbReference>
<proteinExistence type="predicted"/>
<organism evidence="2 3">
    <name type="scientific">Nocardia rhizosphaerae</name>
    <dbReference type="NCBI Taxonomy" id="1691571"/>
    <lineage>
        <taxon>Bacteria</taxon>
        <taxon>Bacillati</taxon>
        <taxon>Actinomycetota</taxon>
        <taxon>Actinomycetes</taxon>
        <taxon>Mycobacteriales</taxon>
        <taxon>Nocardiaceae</taxon>
        <taxon>Nocardia</taxon>
    </lineage>
</organism>
<dbReference type="RefSeq" id="WP_378552825.1">
    <property type="nucleotide sequence ID" value="NZ_JBHSBA010000014.1"/>
</dbReference>
<dbReference type="SUPFAM" id="SSF53901">
    <property type="entry name" value="Thiolase-like"/>
    <property type="match status" value="1"/>
</dbReference>
<evidence type="ECO:0000313" key="3">
    <source>
        <dbReference type="Proteomes" id="UP001595767"/>
    </source>
</evidence>
<name>A0ABV8L9F0_9NOCA</name>
<accession>A0ABV8L9F0</accession>
<comment type="caution">
    <text evidence="2">The sequence shown here is derived from an EMBL/GenBank/DDBJ whole genome shotgun (WGS) entry which is preliminary data.</text>
</comment>
<dbReference type="InterPro" id="IPR016039">
    <property type="entry name" value="Thiolase-like"/>
</dbReference>
<evidence type="ECO:0000259" key="1">
    <source>
        <dbReference type="Pfam" id="PF08545"/>
    </source>
</evidence>
<evidence type="ECO:0000313" key="2">
    <source>
        <dbReference type="EMBL" id="MFC4127440.1"/>
    </source>
</evidence>
<gene>
    <name evidence="2" type="ORF">ACFOW8_21150</name>
</gene>
<dbReference type="Gene3D" id="3.40.47.10">
    <property type="match status" value="2"/>
</dbReference>
<reference evidence="3" key="1">
    <citation type="journal article" date="2019" name="Int. J. Syst. Evol. Microbiol.">
        <title>The Global Catalogue of Microorganisms (GCM) 10K type strain sequencing project: providing services to taxonomists for standard genome sequencing and annotation.</title>
        <authorList>
            <consortium name="The Broad Institute Genomics Platform"/>
            <consortium name="The Broad Institute Genome Sequencing Center for Infectious Disease"/>
            <person name="Wu L."/>
            <person name="Ma J."/>
        </authorList>
    </citation>
    <scope>NUCLEOTIDE SEQUENCE [LARGE SCALE GENOMIC DNA]</scope>
    <source>
        <strain evidence="3">CGMCC 4.7204</strain>
    </source>
</reference>
<dbReference type="PANTHER" id="PTHR34069">
    <property type="entry name" value="3-OXOACYL-[ACYL-CARRIER-PROTEIN] SYNTHASE 3"/>
    <property type="match status" value="1"/>
</dbReference>
<dbReference type="InterPro" id="IPR013751">
    <property type="entry name" value="ACP_syn_III_N"/>
</dbReference>
<dbReference type="EMBL" id="JBHSBA010000014">
    <property type="protein sequence ID" value="MFC4127440.1"/>
    <property type="molecule type" value="Genomic_DNA"/>
</dbReference>